<dbReference type="KEGG" id="lnn:F0161_03015"/>
<keyword evidence="1" id="KW-0472">Membrane</keyword>
<dbReference type="EMBL" id="CP043939">
    <property type="protein sequence ID" value="QER66948.1"/>
    <property type="molecule type" value="Genomic_DNA"/>
</dbReference>
<organism evidence="2 3">
    <name type="scientific">Paucilactobacillus nenjiangensis</name>
    <dbReference type="NCBI Taxonomy" id="1296540"/>
    <lineage>
        <taxon>Bacteria</taxon>
        <taxon>Bacillati</taxon>
        <taxon>Bacillota</taxon>
        <taxon>Bacilli</taxon>
        <taxon>Lactobacillales</taxon>
        <taxon>Lactobacillaceae</taxon>
        <taxon>Paucilactobacillus</taxon>
    </lineage>
</organism>
<gene>
    <name evidence="2" type="ORF">F0161_03015</name>
</gene>
<name>A0A5P1X3R0_9LACO</name>
<dbReference type="RefSeq" id="WP_150203687.1">
    <property type="nucleotide sequence ID" value="NZ_CP043939.1"/>
</dbReference>
<feature type="transmembrane region" description="Helical" evidence="1">
    <location>
        <begin position="175"/>
        <end position="193"/>
    </location>
</feature>
<evidence type="ECO:0000313" key="3">
    <source>
        <dbReference type="Proteomes" id="UP000325295"/>
    </source>
</evidence>
<sequence>MNDLRNRLTNLNNWFYFGSLSLFLLMLGTTNNPLAKHFQLSFVNLSYSKNATILGAVAMNLAFVIVLIVAVHYAKIFQGQRIFHVPSFLSILEMIGVMIVVTFAIIAVSIWIYIHTSEGEIFAFVAQVNADTFASTYWMYTFLHSVKILGFQLLYCASWIFLHQVFVAACQKDTFIYRTLFTLIIELLIFVVLKVSSNDATLVEYLVIHIFSLFNFQHRRNYWTSTIIVLWAEWLTFAIMLLPLLNAD</sequence>
<keyword evidence="1" id="KW-0812">Transmembrane</keyword>
<dbReference type="AlphaFoldDB" id="A0A5P1X3R0"/>
<evidence type="ECO:0000256" key="1">
    <source>
        <dbReference type="SAM" id="Phobius"/>
    </source>
</evidence>
<feature type="transmembrane region" description="Helical" evidence="1">
    <location>
        <begin position="51"/>
        <end position="74"/>
    </location>
</feature>
<protein>
    <submittedName>
        <fullName evidence="2">Uncharacterized protein</fullName>
    </submittedName>
</protein>
<evidence type="ECO:0000313" key="2">
    <source>
        <dbReference type="EMBL" id="QER66948.1"/>
    </source>
</evidence>
<accession>A0A5P1X3R0</accession>
<keyword evidence="3" id="KW-1185">Reference proteome</keyword>
<reference evidence="2 3" key="1">
    <citation type="submission" date="2019-09" db="EMBL/GenBank/DDBJ databases">
        <title>Complete Genome Sequence of Lactobacillus nenjiangensis SH-Y15, isolated from sauerkraut.</title>
        <authorList>
            <person name="Yang H."/>
        </authorList>
    </citation>
    <scope>NUCLEOTIDE SEQUENCE [LARGE SCALE GENOMIC DNA]</scope>
    <source>
        <strain evidence="2 3">SH-Y15</strain>
    </source>
</reference>
<feature type="transmembrane region" description="Helical" evidence="1">
    <location>
        <begin position="222"/>
        <end position="245"/>
    </location>
</feature>
<keyword evidence="1" id="KW-1133">Transmembrane helix</keyword>
<proteinExistence type="predicted"/>
<dbReference type="Proteomes" id="UP000325295">
    <property type="component" value="Chromosome"/>
</dbReference>
<feature type="transmembrane region" description="Helical" evidence="1">
    <location>
        <begin position="95"/>
        <end position="115"/>
    </location>
</feature>
<feature type="transmembrane region" description="Helical" evidence="1">
    <location>
        <begin position="12"/>
        <end position="31"/>
    </location>
</feature>